<dbReference type="EMBL" id="NJEU01000151">
    <property type="protein sequence ID" value="PHH80604.1"/>
    <property type="molecule type" value="Genomic_DNA"/>
</dbReference>
<feature type="compositionally biased region" description="Low complexity" evidence="1">
    <location>
        <begin position="253"/>
        <end position="269"/>
    </location>
</feature>
<feature type="compositionally biased region" description="Basic and acidic residues" evidence="1">
    <location>
        <begin position="319"/>
        <end position="329"/>
    </location>
</feature>
<evidence type="ECO:0000256" key="1">
    <source>
        <dbReference type="SAM" id="MobiDB-lite"/>
    </source>
</evidence>
<comment type="caution">
    <text evidence="2">The sequence shown here is derived from an EMBL/GenBank/DDBJ whole genome shotgun (WGS) entry which is preliminary data.</text>
</comment>
<gene>
    <name evidence="2" type="ORF">CDD82_1646</name>
</gene>
<sequence>MLQGLQYIRCLRGIETIKFYDYAKWFTMRASWLEDKEQFLVRNKNFSLSVAAEVGAPKDEHDYLESRLGNLPPLLKDHEPTSEEWQALRTVIGREQGYTQSRSYSADKPSHSFLRHGSTPDTPIVIEDDSQWDSDNSDSEPDSILESDGKSVDSGASDDESVDSSASDDESVDSSASDDEGVDSSVSDDEGVDNSIPDDESLDHSVLDDENVNSSDSEDNDLKSSNPDDAIQTSNCSGGLGKASDQGSSTGPSSRLGSDSHSSSGSSRLFVRDPGLKHHGEQSRKLGSESSSDLFVRSDNESSDTHTTDDDQSVATPKRLHDDQTNERPRAKRRRGRDE</sequence>
<proteinExistence type="predicted"/>
<evidence type="ECO:0000313" key="2">
    <source>
        <dbReference type="EMBL" id="PHH80604.1"/>
    </source>
</evidence>
<feature type="compositionally biased region" description="Acidic residues" evidence="1">
    <location>
        <begin position="126"/>
        <end position="145"/>
    </location>
</feature>
<feature type="compositionally biased region" description="Acidic residues" evidence="1">
    <location>
        <begin position="208"/>
        <end position="219"/>
    </location>
</feature>
<feature type="compositionally biased region" description="Acidic residues" evidence="1">
    <location>
        <begin position="156"/>
        <end position="201"/>
    </location>
</feature>
<feature type="compositionally biased region" description="Basic residues" evidence="1">
    <location>
        <begin position="330"/>
        <end position="339"/>
    </location>
</feature>
<dbReference type="OrthoDB" id="3439669at2759"/>
<accession>A0A2C5ZMI5</accession>
<feature type="region of interest" description="Disordered" evidence="1">
    <location>
        <begin position="99"/>
        <end position="339"/>
    </location>
</feature>
<keyword evidence="3" id="KW-1185">Reference proteome</keyword>
<protein>
    <submittedName>
        <fullName evidence="2">Uncharacterized protein</fullName>
    </submittedName>
</protein>
<name>A0A2C5ZMI5_9HYPO</name>
<dbReference type="Proteomes" id="UP000224854">
    <property type="component" value="Unassembled WGS sequence"/>
</dbReference>
<dbReference type="AlphaFoldDB" id="A0A2C5ZMI5"/>
<organism evidence="2 3">
    <name type="scientific">Ophiocordyceps australis</name>
    <dbReference type="NCBI Taxonomy" id="1399860"/>
    <lineage>
        <taxon>Eukaryota</taxon>
        <taxon>Fungi</taxon>
        <taxon>Dikarya</taxon>
        <taxon>Ascomycota</taxon>
        <taxon>Pezizomycotina</taxon>
        <taxon>Sordariomycetes</taxon>
        <taxon>Hypocreomycetidae</taxon>
        <taxon>Hypocreales</taxon>
        <taxon>Ophiocordycipitaceae</taxon>
        <taxon>Ophiocordyceps</taxon>
    </lineage>
</organism>
<feature type="compositionally biased region" description="Basic and acidic residues" evidence="1">
    <location>
        <begin position="270"/>
        <end position="287"/>
    </location>
</feature>
<evidence type="ECO:0000313" key="3">
    <source>
        <dbReference type="Proteomes" id="UP000224854"/>
    </source>
</evidence>
<feature type="compositionally biased region" description="Basic and acidic residues" evidence="1">
    <location>
        <begin position="296"/>
        <end position="309"/>
    </location>
</feature>
<reference evidence="2 3" key="1">
    <citation type="submission" date="2017-06" db="EMBL/GenBank/DDBJ databases">
        <title>Ant-infecting Ophiocordyceps genomes reveal a high diversity of potential behavioral manipulation genes and a possible major role for enterotoxins.</title>
        <authorList>
            <person name="De Bekker C."/>
            <person name="Evans H.C."/>
            <person name="Brachmann A."/>
            <person name="Hughes D.P."/>
        </authorList>
    </citation>
    <scope>NUCLEOTIDE SEQUENCE [LARGE SCALE GENOMIC DNA]</scope>
    <source>
        <strain evidence="2 3">1348a</strain>
    </source>
</reference>
<feature type="compositionally biased region" description="Polar residues" evidence="1">
    <location>
        <begin position="223"/>
        <end position="237"/>
    </location>
</feature>